<evidence type="ECO:0000256" key="6">
    <source>
        <dbReference type="ARBA" id="ARBA00022747"/>
    </source>
</evidence>
<name>A0A4R1FNS7_9PAST</name>
<dbReference type="EMBL" id="SMFT01000004">
    <property type="protein sequence ID" value="TCJ96213.1"/>
    <property type="molecule type" value="Genomic_DNA"/>
</dbReference>
<evidence type="ECO:0000256" key="3">
    <source>
        <dbReference type="ARBA" id="ARBA00022603"/>
    </source>
</evidence>
<protein>
    <recommendedName>
        <fullName evidence="2">site-specific DNA-methyltransferase (adenine-specific)</fullName>
        <ecNumber evidence="2">2.1.1.72</ecNumber>
    </recommendedName>
</protein>
<dbReference type="OrthoDB" id="5749002at2"/>
<dbReference type="PRINTS" id="PR00507">
    <property type="entry name" value="N12N6MTFRASE"/>
</dbReference>
<evidence type="ECO:0000256" key="7">
    <source>
        <dbReference type="ARBA" id="ARBA00047942"/>
    </source>
</evidence>
<keyword evidence="10" id="KW-1185">Reference proteome</keyword>
<proteinExistence type="inferred from homology"/>
<organism evidence="9 10">
    <name type="scientific">Volucribacter psittacicida</name>
    <dbReference type="NCBI Taxonomy" id="203482"/>
    <lineage>
        <taxon>Bacteria</taxon>
        <taxon>Pseudomonadati</taxon>
        <taxon>Pseudomonadota</taxon>
        <taxon>Gammaproteobacteria</taxon>
        <taxon>Pasteurellales</taxon>
        <taxon>Pasteurellaceae</taxon>
        <taxon>Volucribacter</taxon>
    </lineage>
</organism>
<dbReference type="AlphaFoldDB" id="A0A4R1FNS7"/>
<dbReference type="Proteomes" id="UP000294702">
    <property type="component" value="Unassembled WGS sequence"/>
</dbReference>
<dbReference type="SUPFAM" id="SSF53335">
    <property type="entry name" value="S-adenosyl-L-methionine-dependent methyltransferases"/>
    <property type="match status" value="1"/>
</dbReference>
<sequence length="674" mass="76250">MSKNWKLETDVNDWIKEQFAKIGLKKLTDFNEESAMSGYLKEALKGSAKTKNKANFGKPDFHIEQYAIPVIIENKLGIKKLKAATKDGIKFDDKSISNYAVNGALHYARNMIASNKYSEVIAIGCAGNDEKNVKIEVYYVFGSSDTAFKYISQTETLNFLENKQTFNEFYQNAKLSEEDKHLILITSQAQLKNYSKKLNKLMHSLNITAPQRVLYVSGMLLAMQDIKDKNGEILQQGLTPENLKGTQTETQRDGVKIVQQIKEYLNSKQIESKKSDLMLASFNEISKDSQRDELMEVQKEAAPLINGKASITKQIFTFIYEHIYQSIDGMAGHLDIMGEMYSEFLKYALGDGKEIGIVLTPPYVTKMMAQILDIDIESKVLDLATGSAGFLISAMEIMIAQAENKYGKNTTKANELINKIKSEQLLGVELNAEMYTLATTNMILRGDGSSKIEKGSAFNRPPKLFENFKADRILLNPPFSYEENGMPFIEHGLNNLEKGGLGAIIIQDSAGSGKAITTNKKILKKHTLLASIKMPVDLFQPMAGVQTSIYIFKAGKPHDKDVSVKFIDFRNDGYKRTERSLIEQDQPTQRYQDIIKIYKAGRNALVNRDLWNLDEIYVEDFISLEGNDWNFDQHKKSELVPTLSDFKKTVSDYLAWEVSQLLKQQKLENEQLLK</sequence>
<evidence type="ECO:0000256" key="4">
    <source>
        <dbReference type="ARBA" id="ARBA00022679"/>
    </source>
</evidence>
<dbReference type="GO" id="GO:0009307">
    <property type="term" value="P:DNA restriction-modification system"/>
    <property type="evidence" value="ECO:0007669"/>
    <property type="project" value="UniProtKB-KW"/>
</dbReference>
<gene>
    <name evidence="9" type="ORF">EV694_1766</name>
</gene>
<evidence type="ECO:0000313" key="9">
    <source>
        <dbReference type="EMBL" id="TCJ96213.1"/>
    </source>
</evidence>
<evidence type="ECO:0000259" key="8">
    <source>
        <dbReference type="Pfam" id="PF02384"/>
    </source>
</evidence>
<dbReference type="PANTHER" id="PTHR42933:SF1">
    <property type="entry name" value="SITE-SPECIFIC DNA-METHYLTRANSFERASE (ADENINE-SPECIFIC)"/>
    <property type="match status" value="1"/>
</dbReference>
<dbReference type="GO" id="GO:0003677">
    <property type="term" value="F:DNA binding"/>
    <property type="evidence" value="ECO:0007669"/>
    <property type="project" value="InterPro"/>
</dbReference>
<keyword evidence="6" id="KW-0680">Restriction system</keyword>
<dbReference type="InterPro" id="IPR003356">
    <property type="entry name" value="DNA_methylase_A-5"/>
</dbReference>
<feature type="domain" description="DNA methylase adenine-specific" evidence="8">
    <location>
        <begin position="335"/>
        <end position="603"/>
    </location>
</feature>
<evidence type="ECO:0000313" key="10">
    <source>
        <dbReference type="Proteomes" id="UP000294702"/>
    </source>
</evidence>
<dbReference type="InterPro" id="IPR051537">
    <property type="entry name" value="DNA_Adenine_Mtase"/>
</dbReference>
<comment type="caution">
    <text evidence="9">The sequence shown here is derived from an EMBL/GenBank/DDBJ whole genome shotgun (WGS) entry which is preliminary data.</text>
</comment>
<reference evidence="9 10" key="1">
    <citation type="submission" date="2019-03" db="EMBL/GenBank/DDBJ databases">
        <title>Genomic Encyclopedia of Type Strains, Phase IV (KMG-IV): sequencing the most valuable type-strain genomes for metagenomic binning, comparative biology and taxonomic classification.</title>
        <authorList>
            <person name="Goeker M."/>
        </authorList>
    </citation>
    <scope>NUCLEOTIDE SEQUENCE [LARGE SCALE GENOMIC DNA]</scope>
    <source>
        <strain evidence="9 10">DSM 15534</strain>
    </source>
</reference>
<dbReference type="Pfam" id="PF02384">
    <property type="entry name" value="N6_Mtase"/>
    <property type="match status" value="1"/>
</dbReference>
<keyword evidence="5" id="KW-0949">S-adenosyl-L-methionine</keyword>
<dbReference type="EC" id="2.1.1.72" evidence="2"/>
<dbReference type="CDD" id="cd02440">
    <property type="entry name" value="AdoMet_MTases"/>
    <property type="match status" value="1"/>
</dbReference>
<keyword evidence="3 9" id="KW-0489">Methyltransferase</keyword>
<dbReference type="InterPro" id="IPR029063">
    <property type="entry name" value="SAM-dependent_MTases_sf"/>
</dbReference>
<dbReference type="GO" id="GO:0008170">
    <property type="term" value="F:N-methyltransferase activity"/>
    <property type="evidence" value="ECO:0007669"/>
    <property type="project" value="InterPro"/>
</dbReference>
<keyword evidence="4" id="KW-0808">Transferase</keyword>
<accession>A0A4R1FNS7</accession>
<comment type="similarity">
    <text evidence="1">Belongs to the N(4)/N(6)-methyltransferase family.</text>
</comment>
<evidence type="ECO:0000256" key="5">
    <source>
        <dbReference type="ARBA" id="ARBA00022691"/>
    </source>
</evidence>
<dbReference type="RefSeq" id="WP_132691553.1">
    <property type="nucleotide sequence ID" value="NZ_SMFT01000004.1"/>
</dbReference>
<dbReference type="GO" id="GO:0009007">
    <property type="term" value="F:site-specific DNA-methyltransferase (adenine-specific) activity"/>
    <property type="evidence" value="ECO:0007669"/>
    <property type="project" value="UniProtKB-EC"/>
</dbReference>
<dbReference type="PANTHER" id="PTHR42933">
    <property type="entry name" value="SLR6095 PROTEIN"/>
    <property type="match status" value="1"/>
</dbReference>
<comment type="catalytic activity">
    <reaction evidence="7">
        <text>a 2'-deoxyadenosine in DNA + S-adenosyl-L-methionine = an N(6)-methyl-2'-deoxyadenosine in DNA + S-adenosyl-L-homocysteine + H(+)</text>
        <dbReference type="Rhea" id="RHEA:15197"/>
        <dbReference type="Rhea" id="RHEA-COMP:12418"/>
        <dbReference type="Rhea" id="RHEA-COMP:12419"/>
        <dbReference type="ChEBI" id="CHEBI:15378"/>
        <dbReference type="ChEBI" id="CHEBI:57856"/>
        <dbReference type="ChEBI" id="CHEBI:59789"/>
        <dbReference type="ChEBI" id="CHEBI:90615"/>
        <dbReference type="ChEBI" id="CHEBI:90616"/>
        <dbReference type="EC" id="2.1.1.72"/>
    </reaction>
</comment>
<evidence type="ECO:0000256" key="2">
    <source>
        <dbReference type="ARBA" id="ARBA00011900"/>
    </source>
</evidence>
<dbReference type="GO" id="GO:0032259">
    <property type="term" value="P:methylation"/>
    <property type="evidence" value="ECO:0007669"/>
    <property type="project" value="UniProtKB-KW"/>
</dbReference>
<evidence type="ECO:0000256" key="1">
    <source>
        <dbReference type="ARBA" id="ARBA00006594"/>
    </source>
</evidence>
<dbReference type="Gene3D" id="3.40.50.150">
    <property type="entry name" value="Vaccinia Virus protein VP39"/>
    <property type="match status" value="1"/>
</dbReference>